<comment type="similarity">
    <text evidence="1">Belongs to the asp23 family.</text>
</comment>
<proteinExistence type="inferred from homology"/>
<sequence length="145" mass="15831">MDDIADMEYELTEHGTVHIADEVIQIIAGLATSEVEGVAGMSGSFAGGLTESLTGRRNLGKGVRVEFTENDRSCVIDISVVLQFGVNIPDTSYQIQERVKNSVESMTGLSVARVNVQIVGIVFQSEKERVVDADQFERAERNPQL</sequence>
<dbReference type="eggNOG" id="COG1302">
    <property type="taxonomic scope" value="Bacteria"/>
</dbReference>
<dbReference type="EMBL" id="CP080467">
    <property type="protein sequence ID" value="UNO47483.1"/>
    <property type="molecule type" value="Genomic_DNA"/>
</dbReference>
<keyword evidence="3" id="KW-1185">Reference proteome</keyword>
<reference evidence="3" key="1">
    <citation type="journal article" date="2022" name="G3 (Bethesda)">
        <title>Unveiling the complete genome sequence of Alicyclobacillus acidoterrestris DSM 3922T, a taint-producing strain.</title>
        <authorList>
            <person name="Leonardo I.C."/>
            <person name="Barreto Crespo M.T."/>
            <person name="Gaspar F.B."/>
        </authorList>
    </citation>
    <scope>NUCLEOTIDE SEQUENCE [LARGE SCALE GENOMIC DNA]</scope>
    <source>
        <strain evidence="3">DSM 3922</strain>
    </source>
</reference>
<dbReference type="PANTHER" id="PTHR34297:SF1">
    <property type="entry name" value="ASP23_GLS24 FAMILY ENVELOPE STRESS RESPONSE PROTEIN"/>
    <property type="match status" value="1"/>
</dbReference>
<evidence type="ECO:0000313" key="3">
    <source>
        <dbReference type="Proteomes" id="UP000829401"/>
    </source>
</evidence>
<accession>T0BXZ5</accession>
<dbReference type="Pfam" id="PF03780">
    <property type="entry name" value="Asp23"/>
    <property type="match status" value="1"/>
</dbReference>
<dbReference type="RefSeq" id="WP_021295669.1">
    <property type="nucleotide sequence ID" value="NZ_AURB01000101.1"/>
</dbReference>
<evidence type="ECO:0000256" key="1">
    <source>
        <dbReference type="ARBA" id="ARBA00005721"/>
    </source>
</evidence>
<gene>
    <name evidence="2" type="ORF">K1I37_12270</name>
</gene>
<dbReference type="STRING" id="1356854.N007_03695"/>
<name>T0BXZ5_ALIAG</name>
<dbReference type="KEGG" id="aaco:K1I37_12270"/>
<dbReference type="AlphaFoldDB" id="T0BXZ5"/>
<organism evidence="2 3">
    <name type="scientific">Alicyclobacillus acidoterrestris (strain ATCC 49025 / DSM 3922 / CIP 106132 / NCIMB 13137 / GD3B)</name>
    <dbReference type="NCBI Taxonomy" id="1356854"/>
    <lineage>
        <taxon>Bacteria</taxon>
        <taxon>Bacillati</taxon>
        <taxon>Bacillota</taxon>
        <taxon>Bacilli</taxon>
        <taxon>Bacillales</taxon>
        <taxon>Alicyclobacillaceae</taxon>
        <taxon>Alicyclobacillus</taxon>
    </lineage>
</organism>
<dbReference type="PANTHER" id="PTHR34297">
    <property type="entry name" value="HYPOTHETICAL CYTOSOLIC PROTEIN-RELATED"/>
    <property type="match status" value="1"/>
</dbReference>
<protein>
    <submittedName>
        <fullName evidence="2">Asp23/Gls24 family envelope stress response protein</fullName>
    </submittedName>
</protein>
<dbReference type="Proteomes" id="UP000829401">
    <property type="component" value="Chromosome"/>
</dbReference>
<accession>A0A9E7CUW4</accession>
<dbReference type="InterPro" id="IPR005531">
    <property type="entry name" value="Asp23"/>
</dbReference>
<evidence type="ECO:0000313" key="2">
    <source>
        <dbReference type="EMBL" id="UNO47483.1"/>
    </source>
</evidence>